<proteinExistence type="predicted"/>
<accession>A0ABQ5N4G0</accession>
<organism evidence="1 2">
    <name type="scientific">Clostridium omnivorum</name>
    <dbReference type="NCBI Taxonomy" id="1604902"/>
    <lineage>
        <taxon>Bacteria</taxon>
        <taxon>Bacillati</taxon>
        <taxon>Bacillota</taxon>
        <taxon>Clostridia</taxon>
        <taxon>Eubacteriales</taxon>
        <taxon>Clostridiaceae</taxon>
        <taxon>Clostridium</taxon>
    </lineage>
</organism>
<evidence type="ECO:0008006" key="3">
    <source>
        <dbReference type="Google" id="ProtNLM"/>
    </source>
</evidence>
<keyword evidence="2" id="KW-1185">Reference proteome</keyword>
<dbReference type="Proteomes" id="UP001208567">
    <property type="component" value="Unassembled WGS sequence"/>
</dbReference>
<name>A0ABQ5N4G0_9CLOT</name>
<evidence type="ECO:0000313" key="2">
    <source>
        <dbReference type="Proteomes" id="UP001208567"/>
    </source>
</evidence>
<protein>
    <recommendedName>
        <fullName evidence="3">Anti-sigma factor</fullName>
    </recommendedName>
</protein>
<dbReference type="RefSeq" id="WP_264849373.1">
    <property type="nucleotide sequence ID" value="NZ_BRXR01000001.1"/>
</dbReference>
<dbReference type="EMBL" id="BRXR01000001">
    <property type="protein sequence ID" value="GLC30108.1"/>
    <property type="molecule type" value="Genomic_DNA"/>
</dbReference>
<reference evidence="1 2" key="1">
    <citation type="journal article" date="2024" name="Int. J. Syst. Evol. Microbiol.">
        <title>Clostridium omnivorum sp. nov., isolated from anoxic soil under the treatment of reductive soil disinfestation.</title>
        <authorList>
            <person name="Ueki A."/>
            <person name="Tonouchi A."/>
            <person name="Kaku N."/>
            <person name="Honma S."/>
            <person name="Ueki K."/>
        </authorList>
    </citation>
    <scope>NUCLEOTIDE SEQUENCE [LARGE SCALE GENOMIC DNA]</scope>
    <source>
        <strain evidence="1 2">E14</strain>
    </source>
</reference>
<evidence type="ECO:0000313" key="1">
    <source>
        <dbReference type="EMBL" id="GLC30108.1"/>
    </source>
</evidence>
<sequence>MDDRLDERISEALLKGTEEADKLTDSIWANIAPEVDFIEDKKSFKSFKIAVSAAVIMIILVLTTQQGKAAIGKIKEIFVPKKVVVQELEGIKEQKQVDLQEGSKNYIIYFDKEMFTMTKAGSKDRIEPKQKNDKLPAIYMEIEQIKNKNVKTMATELQNELKSKYSIVNTPEEVTKPLKGTVLMAQSGNKWNDTAIRYYLVDNTKGGAFVIKQQFFVEATEGYGARFDNMLKEFKIVDADK</sequence>
<gene>
    <name evidence="1" type="ORF">bsdE14_15180</name>
</gene>
<comment type="caution">
    <text evidence="1">The sequence shown here is derived from an EMBL/GenBank/DDBJ whole genome shotgun (WGS) entry which is preliminary data.</text>
</comment>